<dbReference type="Pfam" id="PF17364">
    <property type="entry name" value="DUF5389"/>
    <property type="match status" value="1"/>
</dbReference>
<accession>A0A379EWS0</accession>
<evidence type="ECO:0000313" key="3">
    <source>
        <dbReference type="Proteomes" id="UP000254704"/>
    </source>
</evidence>
<organism evidence="2 3">
    <name type="scientific">Pasteurella canis</name>
    <dbReference type="NCBI Taxonomy" id="753"/>
    <lineage>
        <taxon>Bacteria</taxon>
        <taxon>Pseudomonadati</taxon>
        <taxon>Pseudomonadota</taxon>
        <taxon>Gammaproteobacteria</taxon>
        <taxon>Pasteurellales</taxon>
        <taxon>Pasteurellaceae</taxon>
        <taxon>Pasteurella</taxon>
    </lineage>
</organism>
<name>A0A379EWS0_9PAST</name>
<feature type="transmembrane region" description="Helical" evidence="1">
    <location>
        <begin position="12"/>
        <end position="30"/>
    </location>
</feature>
<keyword evidence="1" id="KW-1133">Transmembrane helix</keyword>
<dbReference type="AlphaFoldDB" id="A0A379EWS0"/>
<feature type="transmembrane region" description="Helical" evidence="1">
    <location>
        <begin position="82"/>
        <end position="102"/>
    </location>
</feature>
<protein>
    <submittedName>
        <fullName evidence="2">Transmembrane protein</fullName>
    </submittedName>
</protein>
<proteinExistence type="predicted"/>
<evidence type="ECO:0000256" key="1">
    <source>
        <dbReference type="SAM" id="Phobius"/>
    </source>
</evidence>
<keyword evidence="1 2" id="KW-0812">Transmembrane</keyword>
<dbReference type="Proteomes" id="UP000254704">
    <property type="component" value="Unassembled WGS sequence"/>
</dbReference>
<dbReference type="RefSeq" id="WP_115323351.1">
    <property type="nucleotide sequence ID" value="NZ_CP083396.1"/>
</dbReference>
<reference evidence="2 3" key="1">
    <citation type="submission" date="2018-06" db="EMBL/GenBank/DDBJ databases">
        <authorList>
            <consortium name="Pathogen Informatics"/>
            <person name="Doyle S."/>
        </authorList>
    </citation>
    <scope>NUCLEOTIDE SEQUENCE [LARGE SCALE GENOMIC DNA]</scope>
    <source>
        <strain evidence="2 3">NCTC11621</strain>
    </source>
</reference>
<keyword evidence="1" id="KW-0472">Membrane</keyword>
<evidence type="ECO:0000313" key="2">
    <source>
        <dbReference type="EMBL" id="SUC10831.1"/>
    </source>
</evidence>
<feature type="transmembrane region" description="Helical" evidence="1">
    <location>
        <begin position="50"/>
        <end position="70"/>
    </location>
</feature>
<dbReference type="InterPro" id="IPR035333">
    <property type="entry name" value="DUF5389"/>
</dbReference>
<gene>
    <name evidence="2" type="ORF">NCTC11621_01910</name>
</gene>
<sequence length="103" mass="11688">MNRKNTPVSFSGFSWAIALFCLPILLWPLALTISPNLLKSPHLTESEMTFMSIFLWVYPFGLAIIARVAYRINQYNHAVARNLLIISAVIFYGLLFYVASGFN</sequence>
<dbReference type="EMBL" id="UGTV01000015">
    <property type="protein sequence ID" value="SUC10831.1"/>
    <property type="molecule type" value="Genomic_DNA"/>
</dbReference>